<dbReference type="Proteomes" id="UP001151760">
    <property type="component" value="Unassembled WGS sequence"/>
</dbReference>
<keyword evidence="2" id="KW-0695">RNA-directed DNA polymerase</keyword>
<dbReference type="InterPro" id="IPR043128">
    <property type="entry name" value="Rev_trsase/Diguanyl_cyclase"/>
</dbReference>
<comment type="caution">
    <text evidence="2">The sequence shown here is derived from an EMBL/GenBank/DDBJ whole genome shotgun (WGS) entry which is preliminary data.</text>
</comment>
<dbReference type="SUPFAM" id="SSF56672">
    <property type="entry name" value="DNA/RNA polymerases"/>
    <property type="match status" value="1"/>
</dbReference>
<dbReference type="Pfam" id="PF00078">
    <property type="entry name" value="RVT_1"/>
    <property type="match status" value="1"/>
</dbReference>
<dbReference type="EMBL" id="BQNB010010424">
    <property type="protein sequence ID" value="GJS77106.1"/>
    <property type="molecule type" value="Genomic_DNA"/>
</dbReference>
<evidence type="ECO:0000313" key="2">
    <source>
        <dbReference type="EMBL" id="GJS77106.1"/>
    </source>
</evidence>
<gene>
    <name evidence="2" type="ORF">Tco_0726987</name>
</gene>
<keyword evidence="2" id="KW-0808">Transferase</keyword>
<dbReference type="InterPro" id="IPR053134">
    <property type="entry name" value="RNA-dir_DNA_polymerase"/>
</dbReference>
<organism evidence="2 3">
    <name type="scientific">Tanacetum coccineum</name>
    <dbReference type="NCBI Taxonomy" id="301880"/>
    <lineage>
        <taxon>Eukaryota</taxon>
        <taxon>Viridiplantae</taxon>
        <taxon>Streptophyta</taxon>
        <taxon>Embryophyta</taxon>
        <taxon>Tracheophyta</taxon>
        <taxon>Spermatophyta</taxon>
        <taxon>Magnoliopsida</taxon>
        <taxon>eudicotyledons</taxon>
        <taxon>Gunneridae</taxon>
        <taxon>Pentapetalae</taxon>
        <taxon>asterids</taxon>
        <taxon>campanulids</taxon>
        <taxon>Asterales</taxon>
        <taxon>Asteraceae</taxon>
        <taxon>Asteroideae</taxon>
        <taxon>Anthemideae</taxon>
        <taxon>Anthemidinae</taxon>
        <taxon>Tanacetum</taxon>
    </lineage>
</organism>
<name>A0ABQ4YI31_9ASTR</name>
<dbReference type="PANTHER" id="PTHR24559">
    <property type="entry name" value="TRANSPOSON TY3-I GAG-POL POLYPROTEIN"/>
    <property type="match status" value="1"/>
</dbReference>
<evidence type="ECO:0000313" key="3">
    <source>
        <dbReference type="Proteomes" id="UP001151760"/>
    </source>
</evidence>
<keyword evidence="2" id="KW-0548">Nucleotidyltransferase</keyword>
<reference evidence="2" key="2">
    <citation type="submission" date="2022-01" db="EMBL/GenBank/DDBJ databases">
        <authorList>
            <person name="Yamashiro T."/>
            <person name="Shiraishi A."/>
            <person name="Satake H."/>
            <person name="Nakayama K."/>
        </authorList>
    </citation>
    <scope>NUCLEOTIDE SEQUENCE</scope>
</reference>
<dbReference type="CDD" id="cd01647">
    <property type="entry name" value="RT_LTR"/>
    <property type="match status" value="1"/>
</dbReference>
<accession>A0ABQ4YI31</accession>
<keyword evidence="3" id="KW-1185">Reference proteome</keyword>
<sequence>MNPKEFAELQRQVTELLEKRLIRESMSPCVVPALLLHGSTIFSKIDLRSGYHQIRMRPGDEWKTSFKTQDRLYEWMVMPFGLSNATSTFMRLMNQGFAAALAVLVTKASQSRQHGKSESDSYYLSD</sequence>
<dbReference type="PANTHER" id="PTHR24559:SF450">
    <property type="entry name" value="RNA-DIRECTED DNA POLYMERASE HOMOLOG"/>
    <property type="match status" value="1"/>
</dbReference>
<feature type="domain" description="Reverse transcriptase" evidence="1">
    <location>
        <begin position="35"/>
        <end position="98"/>
    </location>
</feature>
<dbReference type="Gene3D" id="3.30.70.270">
    <property type="match status" value="1"/>
</dbReference>
<evidence type="ECO:0000259" key="1">
    <source>
        <dbReference type="Pfam" id="PF00078"/>
    </source>
</evidence>
<dbReference type="GO" id="GO:0003964">
    <property type="term" value="F:RNA-directed DNA polymerase activity"/>
    <property type="evidence" value="ECO:0007669"/>
    <property type="project" value="UniProtKB-KW"/>
</dbReference>
<dbReference type="Gene3D" id="3.10.10.10">
    <property type="entry name" value="HIV Type 1 Reverse Transcriptase, subunit A, domain 1"/>
    <property type="match status" value="1"/>
</dbReference>
<protein>
    <submittedName>
        <fullName evidence="2">Reverse transcriptase domain-containing protein</fullName>
    </submittedName>
</protein>
<dbReference type="InterPro" id="IPR043502">
    <property type="entry name" value="DNA/RNA_pol_sf"/>
</dbReference>
<dbReference type="InterPro" id="IPR000477">
    <property type="entry name" value="RT_dom"/>
</dbReference>
<reference evidence="2" key="1">
    <citation type="journal article" date="2022" name="Int. J. Mol. Sci.">
        <title>Draft Genome of Tanacetum Coccineum: Genomic Comparison of Closely Related Tanacetum-Family Plants.</title>
        <authorList>
            <person name="Yamashiro T."/>
            <person name="Shiraishi A."/>
            <person name="Nakayama K."/>
            <person name="Satake H."/>
        </authorList>
    </citation>
    <scope>NUCLEOTIDE SEQUENCE</scope>
</reference>
<proteinExistence type="predicted"/>